<dbReference type="GO" id="GO:0032259">
    <property type="term" value="P:methylation"/>
    <property type="evidence" value="ECO:0007669"/>
    <property type="project" value="UniProtKB-KW"/>
</dbReference>
<dbReference type="InterPro" id="IPR023451">
    <property type="entry name" value="Thymidate_synth/dCMP_Mease_dom"/>
</dbReference>
<organism evidence="4 5">
    <name type="scientific">Microbulbifer celer</name>
    <dbReference type="NCBI Taxonomy" id="435905"/>
    <lineage>
        <taxon>Bacteria</taxon>
        <taxon>Pseudomonadati</taxon>
        <taxon>Pseudomonadota</taxon>
        <taxon>Gammaproteobacteria</taxon>
        <taxon>Cellvibrionales</taxon>
        <taxon>Microbulbiferaceae</taxon>
        <taxon>Microbulbifer</taxon>
    </lineage>
</organism>
<dbReference type="EC" id="2.1.1.45" evidence="4"/>
<gene>
    <name evidence="4" type="ORF">ACFQ2X_07440</name>
</gene>
<dbReference type="PANTHER" id="PTHR11548:SF9">
    <property type="entry name" value="THYMIDYLATE SYNTHASE"/>
    <property type="match status" value="1"/>
</dbReference>
<dbReference type="Proteomes" id="UP001597264">
    <property type="component" value="Unassembled WGS sequence"/>
</dbReference>
<evidence type="ECO:0000259" key="3">
    <source>
        <dbReference type="Pfam" id="PF00303"/>
    </source>
</evidence>
<keyword evidence="2 4" id="KW-0808">Transferase</keyword>
<keyword evidence="1 4" id="KW-0489">Methyltransferase</keyword>
<keyword evidence="5" id="KW-1185">Reference proteome</keyword>
<dbReference type="InterPro" id="IPR045097">
    <property type="entry name" value="Thymidate_synth/dCMP_Mease"/>
</dbReference>
<dbReference type="PANTHER" id="PTHR11548">
    <property type="entry name" value="THYMIDYLATE SYNTHASE 1"/>
    <property type="match status" value="1"/>
</dbReference>
<name>A0ABW3U7C3_9GAMM</name>
<dbReference type="SUPFAM" id="SSF55831">
    <property type="entry name" value="Thymidylate synthase/dCMP hydroxymethylase"/>
    <property type="match status" value="1"/>
</dbReference>
<reference evidence="5" key="1">
    <citation type="journal article" date="2019" name="Int. J. Syst. Evol. Microbiol.">
        <title>The Global Catalogue of Microorganisms (GCM) 10K type strain sequencing project: providing services to taxonomists for standard genome sequencing and annotation.</title>
        <authorList>
            <consortium name="The Broad Institute Genomics Platform"/>
            <consortium name="The Broad Institute Genome Sequencing Center for Infectious Disease"/>
            <person name="Wu L."/>
            <person name="Ma J."/>
        </authorList>
    </citation>
    <scope>NUCLEOTIDE SEQUENCE [LARGE SCALE GENOMIC DNA]</scope>
    <source>
        <strain evidence="5">CCUG 54356</strain>
    </source>
</reference>
<evidence type="ECO:0000256" key="2">
    <source>
        <dbReference type="ARBA" id="ARBA00022679"/>
    </source>
</evidence>
<feature type="domain" description="Thymidylate synthase/dCMP hydroxymethylase" evidence="3">
    <location>
        <begin position="58"/>
        <end position="212"/>
    </location>
</feature>
<dbReference type="GO" id="GO:0004799">
    <property type="term" value="F:thymidylate synthase activity"/>
    <property type="evidence" value="ECO:0007669"/>
    <property type="project" value="UniProtKB-EC"/>
</dbReference>
<comment type="caution">
    <text evidence="4">The sequence shown here is derived from an EMBL/GenBank/DDBJ whole genome shotgun (WGS) entry which is preliminary data.</text>
</comment>
<evidence type="ECO:0000313" key="5">
    <source>
        <dbReference type="Proteomes" id="UP001597264"/>
    </source>
</evidence>
<dbReference type="InterPro" id="IPR036926">
    <property type="entry name" value="Thymidate_synth/dCMP_Mease_sf"/>
</dbReference>
<dbReference type="RefSeq" id="WP_230438522.1">
    <property type="nucleotide sequence ID" value="NZ_CP087715.1"/>
</dbReference>
<protein>
    <submittedName>
        <fullName evidence="4">Thymidylate synthase</fullName>
        <ecNumber evidence="4">2.1.1.45</ecNumber>
    </submittedName>
</protein>
<dbReference type="Pfam" id="PF00303">
    <property type="entry name" value="Thymidylat_synt"/>
    <property type="match status" value="1"/>
</dbReference>
<accession>A0ABW3U7C3</accession>
<evidence type="ECO:0000256" key="1">
    <source>
        <dbReference type="ARBA" id="ARBA00022603"/>
    </source>
</evidence>
<dbReference type="Gene3D" id="3.30.572.10">
    <property type="entry name" value="Thymidylate synthase/dCMP hydroxymethylase domain"/>
    <property type="match status" value="1"/>
</dbReference>
<dbReference type="EMBL" id="JBHTLR010000007">
    <property type="protein sequence ID" value="MFD1216425.1"/>
    <property type="molecule type" value="Genomic_DNA"/>
</dbReference>
<evidence type="ECO:0000313" key="4">
    <source>
        <dbReference type="EMBL" id="MFD1216425.1"/>
    </source>
</evidence>
<sequence>MSESSLDDLLQTVFTRLFSKGRSVSSTRGKSTELIGVLLELKNPLSRLSRSETKGKLFSALGELLWYLSGSNEVDFIEYYLPRYGENSDDGKTIYGGYGPRIFRHRGHYDQLANVIELLERKSSTRRAVIQLFDGEDLFEHHTDIPCTCTLQFFVRQEMLHLHVNMRSNDAFRGLPHDIFAFTFLQEIVARTLKVKVGTYKHSVGSLHLYDVEETKAVSFIDEGFQSNIPMPPMPTGDPWPSIEVLLNVEGRIRRGEKIDIEKIDVGSYWKDLIILLLIFRESKTAGGAQVVSYLKSKLSSEIYVPYIAMRERVLKEVTKQRELFEKEGA</sequence>
<proteinExistence type="predicted"/>
<dbReference type="CDD" id="cd00351">
    <property type="entry name" value="TS_Pyrimidine_HMase"/>
    <property type="match status" value="1"/>
</dbReference>